<proteinExistence type="inferred from homology"/>
<evidence type="ECO:0000256" key="5">
    <source>
        <dbReference type="ARBA" id="ARBA00022692"/>
    </source>
</evidence>
<dbReference type="InterPro" id="IPR058134">
    <property type="entry name" value="PirA/FepA/PfeA"/>
</dbReference>
<feature type="domain" description="TonB-dependent receptor plug" evidence="14">
    <location>
        <begin position="59"/>
        <end position="173"/>
    </location>
</feature>
<evidence type="ECO:0000256" key="2">
    <source>
        <dbReference type="ARBA" id="ARBA00009810"/>
    </source>
</evidence>
<keyword evidence="9 10" id="KW-0998">Cell outer membrane</keyword>
<evidence type="ECO:0000256" key="9">
    <source>
        <dbReference type="ARBA" id="ARBA00023237"/>
    </source>
</evidence>
<sequence length="577" mass="62678">MARNRRLAPASLFMPCLLGAAINAAWAQDSSPAGNTEGVVTLKEVKVIAAGEQIKQAPGVSTITAEQIERTPVTNDVSEIVRRQPGVNLTGNTSTGARGNNRQIDIRGMGPENTLILIDGKPVLSRNSVRYGVGGERDTRGDSNWVPAEAIESIEVLRGPAAARYGSGAAGGVVNIRTKAPTERTFNLNLYTNIPEDADEGDTQRVNVLAAGPINEALSYRLYGNYSVTDNDKSSVNPDPAFDGRAFSSYAGREGVKNRDLSGRLSWRLNAEHRIDFDASWSRQGNKFAGDSLHSYIFADTDDPSRIDNDYSALIGKETNRLTRKAASITHFGRYAFGTSESYLQYERTDNRRLGEGLGGAVEGTIQTGADRHWNETRLNNFNAKSEFHIPLRLGLDQVLTAGAEFRRESMDDPGSIAMDLPAGTHFGGIPVNAAERSTHAKARLFGVYVEDNLYVGDRLILTPGLRFDHHSEFGDNTSPSLNAAYQIDRQLTLKGGIARAYKAPNLYQLNPNYVYNSRGNGCWAMVGPCYILGNPDLDPEISINKEIGLAFRNDTGWAAGLTYVSAPRTPSLCSPG</sequence>
<evidence type="ECO:0000256" key="10">
    <source>
        <dbReference type="PROSITE-ProRule" id="PRU01360"/>
    </source>
</evidence>
<dbReference type="NCBIfam" id="NF010051">
    <property type="entry name" value="PRK13528.1"/>
    <property type="match status" value="1"/>
</dbReference>
<dbReference type="InterPro" id="IPR000531">
    <property type="entry name" value="Beta-barrel_TonB"/>
</dbReference>
<dbReference type="Gene3D" id="2.40.170.20">
    <property type="entry name" value="TonB-dependent receptor, beta-barrel domain"/>
    <property type="match status" value="1"/>
</dbReference>
<evidence type="ECO:0000256" key="7">
    <source>
        <dbReference type="ARBA" id="ARBA00023136"/>
    </source>
</evidence>
<gene>
    <name evidence="15" type="ORF">ACFPTN_19860</name>
</gene>
<comment type="caution">
    <text evidence="15">The sequence shown here is derived from an EMBL/GenBank/DDBJ whole genome shotgun (WGS) entry which is preliminary data.</text>
</comment>
<keyword evidence="5 10" id="KW-0812">Transmembrane</keyword>
<evidence type="ECO:0000256" key="6">
    <source>
        <dbReference type="ARBA" id="ARBA00023077"/>
    </source>
</evidence>
<keyword evidence="12" id="KW-0732">Signal</keyword>
<feature type="domain" description="TonB-dependent receptor-like beta-barrel" evidence="13">
    <location>
        <begin position="223"/>
        <end position="562"/>
    </location>
</feature>
<dbReference type="CDD" id="cd01347">
    <property type="entry name" value="ligand_gated_channel"/>
    <property type="match status" value="1"/>
</dbReference>
<dbReference type="SUPFAM" id="SSF56935">
    <property type="entry name" value="Porins"/>
    <property type="match status" value="1"/>
</dbReference>
<organism evidence="15 16">
    <name type="scientific">Thauera sinica</name>
    <dbReference type="NCBI Taxonomy" id="2665146"/>
    <lineage>
        <taxon>Bacteria</taxon>
        <taxon>Pseudomonadati</taxon>
        <taxon>Pseudomonadota</taxon>
        <taxon>Betaproteobacteria</taxon>
        <taxon>Rhodocyclales</taxon>
        <taxon>Zoogloeaceae</taxon>
        <taxon>Thauera</taxon>
    </lineage>
</organism>
<evidence type="ECO:0000256" key="8">
    <source>
        <dbReference type="ARBA" id="ARBA00023170"/>
    </source>
</evidence>
<dbReference type="PANTHER" id="PTHR30069">
    <property type="entry name" value="TONB-DEPENDENT OUTER MEMBRANE RECEPTOR"/>
    <property type="match status" value="1"/>
</dbReference>
<dbReference type="PANTHER" id="PTHR30069:SF8">
    <property type="entry name" value="TONB-DEPENDENT SIDEROPHORE RECEPTOR PROTEIN"/>
    <property type="match status" value="1"/>
</dbReference>
<dbReference type="Gene3D" id="2.170.130.10">
    <property type="entry name" value="TonB-dependent receptor, plug domain"/>
    <property type="match status" value="1"/>
</dbReference>
<evidence type="ECO:0000256" key="11">
    <source>
        <dbReference type="RuleBase" id="RU003357"/>
    </source>
</evidence>
<feature type="chain" id="PRO_5046753422" evidence="12">
    <location>
        <begin position="28"/>
        <end position="577"/>
    </location>
</feature>
<name>A0ABW1AWS7_9RHOO</name>
<dbReference type="EMBL" id="JBHSOG010000098">
    <property type="protein sequence ID" value="MFC5771639.1"/>
    <property type="molecule type" value="Genomic_DNA"/>
</dbReference>
<dbReference type="PROSITE" id="PS52016">
    <property type="entry name" value="TONB_DEPENDENT_REC_3"/>
    <property type="match status" value="1"/>
</dbReference>
<reference evidence="16" key="1">
    <citation type="journal article" date="2019" name="Int. J. Syst. Evol. Microbiol.">
        <title>The Global Catalogue of Microorganisms (GCM) 10K type strain sequencing project: providing services to taxonomists for standard genome sequencing and annotation.</title>
        <authorList>
            <consortium name="The Broad Institute Genomics Platform"/>
            <consortium name="The Broad Institute Genome Sequencing Center for Infectious Disease"/>
            <person name="Wu L."/>
            <person name="Ma J."/>
        </authorList>
    </citation>
    <scope>NUCLEOTIDE SEQUENCE [LARGE SCALE GENOMIC DNA]</scope>
    <source>
        <strain evidence="16">SHR3</strain>
    </source>
</reference>
<keyword evidence="16" id="KW-1185">Reference proteome</keyword>
<evidence type="ECO:0000259" key="13">
    <source>
        <dbReference type="Pfam" id="PF00593"/>
    </source>
</evidence>
<dbReference type="InterPro" id="IPR039426">
    <property type="entry name" value="TonB-dep_rcpt-like"/>
</dbReference>
<evidence type="ECO:0000313" key="15">
    <source>
        <dbReference type="EMBL" id="MFC5771639.1"/>
    </source>
</evidence>
<dbReference type="Pfam" id="PF07715">
    <property type="entry name" value="Plug"/>
    <property type="match status" value="1"/>
</dbReference>
<keyword evidence="6 11" id="KW-0798">TonB box</keyword>
<evidence type="ECO:0000256" key="1">
    <source>
        <dbReference type="ARBA" id="ARBA00004571"/>
    </source>
</evidence>
<dbReference type="RefSeq" id="WP_198363188.1">
    <property type="nucleotide sequence ID" value="NZ_JBHSOG010000098.1"/>
</dbReference>
<evidence type="ECO:0000256" key="12">
    <source>
        <dbReference type="SAM" id="SignalP"/>
    </source>
</evidence>
<dbReference type="InterPro" id="IPR036942">
    <property type="entry name" value="Beta-barrel_TonB_sf"/>
</dbReference>
<dbReference type="Pfam" id="PF00593">
    <property type="entry name" value="TonB_dep_Rec_b-barrel"/>
    <property type="match status" value="1"/>
</dbReference>
<keyword evidence="4 10" id="KW-1134">Transmembrane beta strand</keyword>
<keyword evidence="7 10" id="KW-0472">Membrane</keyword>
<comment type="subcellular location">
    <subcellularLocation>
        <location evidence="1 10">Cell outer membrane</location>
        <topology evidence="1 10">Multi-pass membrane protein</topology>
    </subcellularLocation>
</comment>
<keyword evidence="3 10" id="KW-0813">Transport</keyword>
<accession>A0ABW1AWS7</accession>
<dbReference type="InterPro" id="IPR012910">
    <property type="entry name" value="Plug_dom"/>
</dbReference>
<feature type="signal peptide" evidence="12">
    <location>
        <begin position="1"/>
        <end position="27"/>
    </location>
</feature>
<comment type="similarity">
    <text evidence="2 10 11">Belongs to the TonB-dependent receptor family.</text>
</comment>
<protein>
    <submittedName>
        <fullName evidence="15">FepA family TonB-dependent siderophore receptor</fullName>
    </submittedName>
</protein>
<keyword evidence="8 15" id="KW-0675">Receptor</keyword>
<dbReference type="InterPro" id="IPR037066">
    <property type="entry name" value="Plug_dom_sf"/>
</dbReference>
<evidence type="ECO:0000259" key="14">
    <source>
        <dbReference type="Pfam" id="PF07715"/>
    </source>
</evidence>
<evidence type="ECO:0000256" key="3">
    <source>
        <dbReference type="ARBA" id="ARBA00022448"/>
    </source>
</evidence>
<evidence type="ECO:0000256" key="4">
    <source>
        <dbReference type="ARBA" id="ARBA00022452"/>
    </source>
</evidence>
<evidence type="ECO:0000313" key="16">
    <source>
        <dbReference type="Proteomes" id="UP001595974"/>
    </source>
</evidence>
<dbReference type="NCBIfam" id="NF010048">
    <property type="entry name" value="PRK13524.1"/>
    <property type="match status" value="1"/>
</dbReference>
<dbReference type="Proteomes" id="UP001595974">
    <property type="component" value="Unassembled WGS sequence"/>
</dbReference>